<feature type="signal peptide" evidence="7">
    <location>
        <begin position="1"/>
        <end position="37"/>
    </location>
</feature>
<feature type="compositionally biased region" description="Basic and acidic residues" evidence="6">
    <location>
        <begin position="187"/>
        <end position="204"/>
    </location>
</feature>
<dbReference type="GO" id="GO:0000272">
    <property type="term" value="P:polysaccharide catabolic process"/>
    <property type="evidence" value="ECO:0007669"/>
    <property type="project" value="UniProtKB-KW"/>
</dbReference>
<feature type="compositionally biased region" description="Basic and acidic residues" evidence="6">
    <location>
        <begin position="463"/>
        <end position="473"/>
    </location>
</feature>
<dbReference type="InterPro" id="IPR017483">
    <property type="entry name" value="CHP03034"/>
</dbReference>
<dbReference type="KEGG" id="sfug:CNQ36_34025"/>
<dbReference type="Gene3D" id="4.10.1080.10">
    <property type="entry name" value="TSP type-3 repeat"/>
    <property type="match status" value="1"/>
</dbReference>
<keyword evidence="4" id="KW-0106">Calcium</keyword>
<dbReference type="InterPro" id="IPR053180">
    <property type="entry name" value="Ca-binding_acidic-repeat"/>
</dbReference>
<dbReference type="GO" id="GO:0030247">
    <property type="term" value="F:polysaccharide binding"/>
    <property type="evidence" value="ECO:0007669"/>
    <property type="project" value="InterPro"/>
</dbReference>
<dbReference type="InterPro" id="IPR059100">
    <property type="entry name" value="TSP3_bac"/>
</dbReference>
<feature type="region of interest" description="Disordered" evidence="6">
    <location>
        <begin position="216"/>
        <end position="310"/>
    </location>
</feature>
<feature type="region of interest" description="Disordered" evidence="6">
    <location>
        <begin position="427"/>
        <end position="486"/>
    </location>
</feature>
<keyword evidence="5" id="KW-0119">Carbohydrate metabolism</keyword>
<dbReference type="Proteomes" id="UP000282170">
    <property type="component" value="Plasmid p1"/>
</dbReference>
<dbReference type="InterPro" id="IPR008965">
    <property type="entry name" value="CBM2/CBM3_carb-bd_dom_sf"/>
</dbReference>
<gene>
    <name evidence="8" type="ORF">CNQ36_34025</name>
</gene>
<dbReference type="PANTHER" id="PTHR37467:SF1">
    <property type="entry name" value="EXPORTED CALCIUM-BINDING GLYCOPROTEIN"/>
    <property type="match status" value="1"/>
</dbReference>
<evidence type="ECO:0000256" key="4">
    <source>
        <dbReference type="ARBA" id="ARBA00022837"/>
    </source>
</evidence>
<dbReference type="Pfam" id="PF18884">
    <property type="entry name" value="TSP3_bac"/>
    <property type="match status" value="3"/>
</dbReference>
<dbReference type="PANTHER" id="PTHR37467">
    <property type="entry name" value="EXPORTED CALCIUM-BINDING GLYCOPROTEIN-RELATED"/>
    <property type="match status" value="1"/>
</dbReference>
<keyword evidence="5" id="KW-0624">Polysaccharide degradation</keyword>
<keyword evidence="3 7" id="KW-0732">Signal</keyword>
<accession>A0A494V005</accession>
<dbReference type="SUPFAM" id="SSF103647">
    <property type="entry name" value="TSP type-3 repeat"/>
    <property type="match status" value="1"/>
</dbReference>
<evidence type="ECO:0008006" key="10">
    <source>
        <dbReference type="Google" id="ProtNLM"/>
    </source>
</evidence>
<keyword evidence="2" id="KW-0964">Secreted</keyword>
<evidence type="ECO:0000256" key="1">
    <source>
        <dbReference type="ARBA" id="ARBA00004613"/>
    </source>
</evidence>
<evidence type="ECO:0000256" key="5">
    <source>
        <dbReference type="ARBA" id="ARBA00023326"/>
    </source>
</evidence>
<feature type="compositionally biased region" description="Basic and acidic residues" evidence="6">
    <location>
        <begin position="427"/>
        <end position="440"/>
    </location>
</feature>
<proteinExistence type="predicted"/>
<evidence type="ECO:0000256" key="2">
    <source>
        <dbReference type="ARBA" id="ARBA00022525"/>
    </source>
</evidence>
<dbReference type="EMBL" id="CP023408">
    <property type="protein sequence ID" value="AYL40423.1"/>
    <property type="molecule type" value="Genomic_DNA"/>
</dbReference>
<dbReference type="InterPro" id="IPR028974">
    <property type="entry name" value="TSP_type-3_rpt"/>
</dbReference>
<comment type="subcellular location">
    <subcellularLocation>
        <location evidence="1">Secreted</location>
    </subcellularLocation>
</comment>
<feature type="compositionally biased region" description="Basic and acidic residues" evidence="6">
    <location>
        <begin position="263"/>
        <end position="272"/>
    </location>
</feature>
<evidence type="ECO:0000256" key="3">
    <source>
        <dbReference type="ARBA" id="ARBA00022729"/>
    </source>
</evidence>
<dbReference type="Gene3D" id="2.60.40.290">
    <property type="match status" value="1"/>
</dbReference>
<dbReference type="SUPFAM" id="SSF49384">
    <property type="entry name" value="Carbohydrate-binding domain"/>
    <property type="match status" value="1"/>
</dbReference>
<protein>
    <recommendedName>
        <fullName evidence="10">DUF3289 family protein</fullName>
    </recommendedName>
</protein>
<keyword evidence="9" id="KW-1185">Reference proteome</keyword>
<keyword evidence="8" id="KW-0614">Plasmid</keyword>
<dbReference type="Pfam" id="PF11692">
    <property type="entry name" value="DUF3289"/>
    <property type="match status" value="1"/>
</dbReference>
<dbReference type="GO" id="GO:0005509">
    <property type="term" value="F:calcium ion binding"/>
    <property type="evidence" value="ECO:0007669"/>
    <property type="project" value="InterPro"/>
</dbReference>
<reference evidence="8 9" key="1">
    <citation type="submission" date="2017-09" db="EMBL/GenBank/DDBJ databases">
        <authorList>
            <person name="Zhang H."/>
            <person name="Hu S."/>
            <person name="Xu J."/>
            <person name="He Z."/>
        </authorList>
    </citation>
    <scope>NUCLEOTIDE SEQUENCE [LARGE SCALE GENOMIC DNA]</scope>
    <source>
        <strain evidence="8 9">TXX3120</strain>
        <plasmid evidence="8 9">p1</plasmid>
    </source>
</reference>
<dbReference type="GO" id="GO:0004553">
    <property type="term" value="F:hydrolase activity, hydrolyzing O-glycosyl compounds"/>
    <property type="evidence" value="ECO:0007669"/>
    <property type="project" value="InterPro"/>
</dbReference>
<feature type="chain" id="PRO_5019789847" description="DUF3289 family protein" evidence="7">
    <location>
        <begin position="38"/>
        <end position="733"/>
    </location>
</feature>
<feature type="compositionally biased region" description="Acidic residues" evidence="6">
    <location>
        <begin position="176"/>
        <end position="186"/>
    </location>
</feature>
<dbReference type="AlphaFoldDB" id="A0A494V005"/>
<dbReference type="InterPro" id="IPR012291">
    <property type="entry name" value="CBM2_carb-bd_dom_sf"/>
</dbReference>
<organism evidence="8 9">
    <name type="scientific">Streptomyces fungicidicus</name>
    <dbReference type="NCBI Taxonomy" id="68203"/>
    <lineage>
        <taxon>Bacteria</taxon>
        <taxon>Bacillati</taxon>
        <taxon>Actinomycetota</taxon>
        <taxon>Actinomycetes</taxon>
        <taxon>Kitasatosporales</taxon>
        <taxon>Streptomycetaceae</taxon>
        <taxon>Streptomyces</taxon>
    </lineage>
</organism>
<name>A0A494V005_9ACTN</name>
<sequence length="733" mass="79628">MSSGMASDMGGPMNRSAAVPLGAALLLLLGTAVPAAAGTPGDGATTDGATLYRDDTVDVSYHQVTPGDTAWSQVPAALRGKATEGSYVARLQLENVSDHPVSKWSLTFELSDRITDTSAAKLAAPQDARTTLQGVGPTNTLQPGRTETVWYRAEPGAEADTPTWASFAKHGISPTEDTDGDGLPDDLEVRAKLDPKSEDTDRDGLSDFAELGYRFSSPLKADTDGDGTKDGAEDPDKDGLTAARELELRTTPTRADTDQDGLADARELKLRTDPTQADTDGDGVQDGEETRLNASPRAKNSAFDLTRRADGGATTAEATLKGLRAKQVGGFQVTRLPAKQREFPQSTPGYLGNGFQVSAPADRAARLTFRLDPDRTEGTAPALYRYDEKARHLVKQSGQQRSGSTITATATAYGSAKYVVLDSHAFDKAGPEAPGKRTLSDDPGDGGDPGDPPPTDMLIHQSSFREGRRKAPDPQHPPVPADPRVADDLTFNDYDFDELTDLGWEFWVARITPESWMWAEFNDIMNFGKLGADADYAQSVDDLRNAFRYGLGGQSAGTVTVDDNFDPGRYLYRGSGTALSRAVGASPQEKTYTDKAGQIIKQSLIDNQGRTDQLKVQEDLSKNLLFQEFLRQDVKYPVYDFSLWDANQRALSIAIHQFHGHTIALKDYKVEGNSFSGKLVFHSYDHFGLDPDDEITEYGFIDWFTLQHYDRFDGKYPPPIAQADIEIPISGTF</sequence>
<feature type="region of interest" description="Disordered" evidence="6">
    <location>
        <begin position="168"/>
        <end position="204"/>
    </location>
</feature>
<geneLocation type="plasmid" evidence="8 9">
    <name>p1</name>
</geneLocation>
<evidence type="ECO:0000313" key="8">
    <source>
        <dbReference type="EMBL" id="AYL40423.1"/>
    </source>
</evidence>
<feature type="compositionally biased region" description="Basic and acidic residues" evidence="6">
    <location>
        <begin position="221"/>
        <end position="248"/>
    </location>
</feature>
<evidence type="ECO:0000256" key="7">
    <source>
        <dbReference type="SAM" id="SignalP"/>
    </source>
</evidence>
<evidence type="ECO:0000313" key="9">
    <source>
        <dbReference type="Proteomes" id="UP000282170"/>
    </source>
</evidence>
<evidence type="ECO:0000256" key="6">
    <source>
        <dbReference type="SAM" id="MobiDB-lite"/>
    </source>
</evidence>